<comment type="similarity">
    <text evidence="2">Belongs to the glycosyl hydrolase 51 family.</text>
</comment>
<keyword evidence="7 9" id="KW-0326">Glycosidase</keyword>
<dbReference type="Proteomes" id="UP000019423">
    <property type="component" value="Chromosome"/>
</dbReference>
<evidence type="ECO:0000313" key="10">
    <source>
        <dbReference type="Proteomes" id="UP000019423"/>
    </source>
</evidence>
<keyword evidence="10" id="KW-1185">Reference proteome</keyword>
<dbReference type="eggNOG" id="COG3534">
    <property type="taxonomic scope" value="Bacteria"/>
</dbReference>
<protein>
    <recommendedName>
        <fullName evidence="4">non-reducing end alpha-L-arabinofuranosidase</fullName>
        <ecNumber evidence="4">3.2.1.55</ecNumber>
    </recommendedName>
</protein>
<name>W8F2R5_9BACT</name>
<evidence type="ECO:0000259" key="8">
    <source>
        <dbReference type="SMART" id="SM00813"/>
    </source>
</evidence>
<evidence type="ECO:0000256" key="1">
    <source>
        <dbReference type="ARBA" id="ARBA00001462"/>
    </source>
</evidence>
<dbReference type="Pfam" id="PF06964">
    <property type="entry name" value="Alpha-L-AF_C"/>
    <property type="match status" value="1"/>
</dbReference>
<keyword evidence="6" id="KW-0119">Carbohydrate metabolism</keyword>
<dbReference type="HOGENOM" id="CLU_017810_2_0_10"/>
<dbReference type="AlphaFoldDB" id="W8F2R5"/>
<dbReference type="SMART" id="SM00813">
    <property type="entry name" value="Alpha-L-AF_C"/>
    <property type="match status" value="1"/>
</dbReference>
<dbReference type="EMBL" id="CP007145">
    <property type="protein sequence ID" value="AHJ98312.1"/>
    <property type="molecule type" value="Genomic_DNA"/>
</dbReference>
<evidence type="ECO:0000256" key="5">
    <source>
        <dbReference type="ARBA" id="ARBA00022801"/>
    </source>
</evidence>
<dbReference type="GO" id="GO:0046556">
    <property type="term" value="F:alpha-L-arabinofuranosidase activity"/>
    <property type="evidence" value="ECO:0007669"/>
    <property type="project" value="UniProtKB-EC"/>
</dbReference>
<dbReference type="PATRIC" id="fig|1227739.3.peg.2904"/>
<dbReference type="GO" id="GO:0046373">
    <property type="term" value="P:L-arabinose metabolic process"/>
    <property type="evidence" value="ECO:0007669"/>
    <property type="project" value="InterPro"/>
</dbReference>
<sequence length="552" mass="61544">MLWSTYASKAHFRLTILAMPNHSFFVLNQPCCSRRKQLVRVALAPLLSLLPLLAPAQTVQMTVQPGTPKLEISRHIQGQFAEHLGRCIYGGIWVEEGLNVPKQGRIRLDVVEALRKIKVPNLRWPGGCFADTYHWRDGVGPTAQRPKMLNMWWGNNLEDNSFGTHEFLELCQLLGTEPYLAANVGSGTVQEMAGWMEYLNSNDDTPLVLERRKNGHPEPYKVSWWGIGNESWGCGGNMTADYYTDVYKRYATFAHNYPASPPLKKIVSGANGDDANWTETCMKRIPLNQMWGLTLHQYTLPTGSWSGSKGKATGFGEQEYFNTLRNGLKMEAIVTKHAAIMDRYDPEKKVALLVDEWGIWTDVEPGTNPGFLYQQNTLRDALLAGTTLNIFNNHCDRVRGANLAQAINVLQAVILTEKEKMLLTPTYHVFDLYQVHQDAQYLPLQFQSPDYVLGGEKIPALNASASKDKNGAVHISLVNLDPNKALTLETVLPGVSWKTVSGRILTSANVADYNTFDKPATVKLADFKGAKKKGSNLAVTLPARSVVVLELK</sequence>
<dbReference type="InterPro" id="IPR017853">
    <property type="entry name" value="GH"/>
</dbReference>
<dbReference type="InterPro" id="IPR013780">
    <property type="entry name" value="Glyco_hydro_b"/>
</dbReference>
<dbReference type="KEGG" id="hsw:Hsw_2717"/>
<dbReference type="Gene3D" id="2.60.40.1180">
    <property type="entry name" value="Golgi alpha-mannosidase II"/>
    <property type="match status" value="1"/>
</dbReference>
<comment type="subunit">
    <text evidence="3">Homohexamer; trimer of dimers.</text>
</comment>
<evidence type="ECO:0000256" key="4">
    <source>
        <dbReference type="ARBA" id="ARBA00012670"/>
    </source>
</evidence>
<dbReference type="SUPFAM" id="SSF51011">
    <property type="entry name" value="Glycosyl hydrolase domain"/>
    <property type="match status" value="1"/>
</dbReference>
<evidence type="ECO:0000256" key="3">
    <source>
        <dbReference type="ARBA" id="ARBA00011165"/>
    </source>
</evidence>
<dbReference type="InterPro" id="IPR055235">
    <property type="entry name" value="ASD1_cat"/>
</dbReference>
<comment type="catalytic activity">
    <reaction evidence="1">
        <text>Hydrolysis of terminal non-reducing alpha-L-arabinofuranoside residues in alpha-L-arabinosides.</text>
        <dbReference type="EC" id="3.2.1.55"/>
    </reaction>
</comment>
<organism evidence="9 10">
    <name type="scientific">Hymenobacter swuensis DY53</name>
    <dbReference type="NCBI Taxonomy" id="1227739"/>
    <lineage>
        <taxon>Bacteria</taxon>
        <taxon>Pseudomonadati</taxon>
        <taxon>Bacteroidota</taxon>
        <taxon>Cytophagia</taxon>
        <taxon>Cytophagales</taxon>
        <taxon>Hymenobacteraceae</taxon>
        <taxon>Hymenobacter</taxon>
    </lineage>
</organism>
<accession>W8F2R5</accession>
<dbReference type="STRING" id="1227739.Hsw_2717"/>
<dbReference type="GO" id="GO:0000272">
    <property type="term" value="P:polysaccharide catabolic process"/>
    <property type="evidence" value="ECO:0007669"/>
    <property type="project" value="TreeGrafter"/>
</dbReference>
<dbReference type="InterPro" id="IPR010720">
    <property type="entry name" value="Alpha-L-AF_C"/>
</dbReference>
<evidence type="ECO:0000256" key="2">
    <source>
        <dbReference type="ARBA" id="ARBA00007186"/>
    </source>
</evidence>
<dbReference type="PANTHER" id="PTHR43576:SF2">
    <property type="entry name" value="INTRACELLULAR EXO-ALPHA-L-ARABINOFURANOSIDASE 2"/>
    <property type="match status" value="1"/>
</dbReference>
<proteinExistence type="inferred from homology"/>
<feature type="domain" description="Alpha-L-arabinofuranosidase C-terminal" evidence="8">
    <location>
        <begin position="355"/>
        <end position="545"/>
    </location>
</feature>
<dbReference type="PANTHER" id="PTHR43576">
    <property type="entry name" value="ALPHA-L-ARABINOFURANOSIDASE C-RELATED"/>
    <property type="match status" value="1"/>
</dbReference>
<evidence type="ECO:0000313" key="9">
    <source>
        <dbReference type="EMBL" id="AHJ98312.1"/>
    </source>
</evidence>
<gene>
    <name evidence="9" type="ORF">Hsw_2717</name>
</gene>
<dbReference type="Gene3D" id="3.20.20.80">
    <property type="entry name" value="Glycosidases"/>
    <property type="match status" value="1"/>
</dbReference>
<reference evidence="9 10" key="1">
    <citation type="submission" date="2014-01" db="EMBL/GenBank/DDBJ databases">
        <title>Complete genome sequence of ionizing-radiation resistance bacterium Hymenobacter swuensis DY53.</title>
        <authorList>
            <person name="Jung J.-H."/>
            <person name="Jeong S.-W."/>
            <person name="Joe M.-H."/>
            <person name="Cho y.-j."/>
            <person name="Kim M.-K."/>
            <person name="Lim S.-Y."/>
        </authorList>
    </citation>
    <scope>NUCLEOTIDE SEQUENCE [LARGE SCALE GENOMIC DNA]</scope>
    <source>
        <strain evidence="9 10">DY53</strain>
    </source>
</reference>
<evidence type="ECO:0000256" key="7">
    <source>
        <dbReference type="ARBA" id="ARBA00023295"/>
    </source>
</evidence>
<dbReference type="Pfam" id="PF22848">
    <property type="entry name" value="ASD1_dom"/>
    <property type="match status" value="1"/>
</dbReference>
<evidence type="ECO:0000256" key="6">
    <source>
        <dbReference type="ARBA" id="ARBA00023277"/>
    </source>
</evidence>
<dbReference type="SUPFAM" id="SSF51445">
    <property type="entry name" value="(Trans)glycosidases"/>
    <property type="match status" value="1"/>
</dbReference>
<dbReference type="EC" id="3.2.1.55" evidence="4"/>
<keyword evidence="5 9" id="KW-0378">Hydrolase</keyword>